<dbReference type="Proteomes" id="UP001589646">
    <property type="component" value="Unassembled WGS sequence"/>
</dbReference>
<evidence type="ECO:0000313" key="4">
    <source>
        <dbReference type="EMBL" id="MFB9530028.1"/>
    </source>
</evidence>
<gene>
    <name evidence="4" type="ORF">ACFFRN_25800</name>
</gene>
<keyword evidence="2" id="KW-0012">Acyltransferase</keyword>
<dbReference type="PANTHER" id="PTHR43877:SF2">
    <property type="entry name" value="AMINOALKYLPHOSPHONATE N-ACETYLTRANSFERASE-RELATED"/>
    <property type="match status" value="1"/>
</dbReference>
<sequence length="166" mass="18566">MRITSENSESPQVVELCAEQQAELAWRQRDVVDDTPKHLDPRISFLLLRSDELAAGCVGLQPLEPGVGEVKRMYVRPAFRGRGLSRALLAEVERLAAERGMHTLRLETGRLFEEAIGLYTSTGYASIPRFGDYADCAESVCFEKRLDQLAPVEPRTTRVGVNTWST</sequence>
<name>A0ABV5Q3G6_9ACTN</name>
<dbReference type="RefSeq" id="WP_346125327.1">
    <property type="nucleotide sequence ID" value="NZ_BAAAXC010000015.1"/>
</dbReference>
<dbReference type="EMBL" id="JBHMCE010000008">
    <property type="protein sequence ID" value="MFB9530028.1"/>
    <property type="molecule type" value="Genomic_DNA"/>
</dbReference>
<protein>
    <submittedName>
        <fullName evidence="4">GNAT family N-acetyltransferase</fullName>
    </submittedName>
</protein>
<dbReference type="InterPro" id="IPR016181">
    <property type="entry name" value="Acyl_CoA_acyltransferase"/>
</dbReference>
<evidence type="ECO:0000256" key="2">
    <source>
        <dbReference type="ARBA" id="ARBA00023315"/>
    </source>
</evidence>
<organism evidence="4 5">
    <name type="scientific">Nonomuraea roseola</name>
    <dbReference type="NCBI Taxonomy" id="46179"/>
    <lineage>
        <taxon>Bacteria</taxon>
        <taxon>Bacillati</taxon>
        <taxon>Actinomycetota</taxon>
        <taxon>Actinomycetes</taxon>
        <taxon>Streptosporangiales</taxon>
        <taxon>Streptosporangiaceae</taxon>
        <taxon>Nonomuraea</taxon>
    </lineage>
</organism>
<evidence type="ECO:0000259" key="3">
    <source>
        <dbReference type="PROSITE" id="PS51186"/>
    </source>
</evidence>
<comment type="caution">
    <text evidence="4">The sequence shown here is derived from an EMBL/GenBank/DDBJ whole genome shotgun (WGS) entry which is preliminary data.</text>
</comment>
<dbReference type="SUPFAM" id="SSF55729">
    <property type="entry name" value="Acyl-CoA N-acyltransferases (Nat)"/>
    <property type="match status" value="1"/>
</dbReference>
<keyword evidence="1" id="KW-0808">Transferase</keyword>
<reference evidence="4 5" key="1">
    <citation type="submission" date="2024-09" db="EMBL/GenBank/DDBJ databases">
        <authorList>
            <person name="Sun Q."/>
            <person name="Mori K."/>
        </authorList>
    </citation>
    <scope>NUCLEOTIDE SEQUENCE [LARGE SCALE GENOMIC DNA]</scope>
    <source>
        <strain evidence="4 5">JCM 3323</strain>
    </source>
</reference>
<proteinExistence type="predicted"/>
<accession>A0ABV5Q3G6</accession>
<evidence type="ECO:0000256" key="1">
    <source>
        <dbReference type="ARBA" id="ARBA00022679"/>
    </source>
</evidence>
<dbReference type="CDD" id="cd04301">
    <property type="entry name" value="NAT_SF"/>
    <property type="match status" value="1"/>
</dbReference>
<evidence type="ECO:0000313" key="5">
    <source>
        <dbReference type="Proteomes" id="UP001589646"/>
    </source>
</evidence>
<dbReference type="Gene3D" id="3.40.630.30">
    <property type="match status" value="1"/>
</dbReference>
<dbReference type="Pfam" id="PF00583">
    <property type="entry name" value="Acetyltransf_1"/>
    <property type="match status" value="1"/>
</dbReference>
<dbReference type="InterPro" id="IPR000182">
    <property type="entry name" value="GNAT_dom"/>
</dbReference>
<dbReference type="InterPro" id="IPR050832">
    <property type="entry name" value="Bact_Acetyltransf"/>
</dbReference>
<dbReference type="PROSITE" id="PS51186">
    <property type="entry name" value="GNAT"/>
    <property type="match status" value="1"/>
</dbReference>
<dbReference type="PANTHER" id="PTHR43877">
    <property type="entry name" value="AMINOALKYLPHOSPHONATE N-ACETYLTRANSFERASE-RELATED-RELATED"/>
    <property type="match status" value="1"/>
</dbReference>
<keyword evidence="5" id="KW-1185">Reference proteome</keyword>
<feature type="domain" description="N-acetyltransferase" evidence="3">
    <location>
        <begin position="1"/>
        <end position="147"/>
    </location>
</feature>